<sequence length="401" mass="45601">MKTPSLANLRGSVHIVLLGGDLEAMINQMAVRGLQVWEIRSIGESSASMNILLRDFFKLRPLLRRTGCRVRVKKRIGFPFFLARLLRRKMFVAGAFLFFAILFSMSSLVWDVEVKGNVKITEEEILAAAKQEGLYPFQWSFRLPTQDKLARDLIKQLPAAAWIGVDREGTKFTIQVVEADEPEKQPLLSPRHIVSKADAVITEIYAEQGRPVVQKNTRVKKGAVLISGILGDEENSELVVAKGDVKGLVWHEYNIEVPLVQKQVTYSGESKERRYIVIGDWAIQYWGYDKTPYSKYETITDVEPLMWRSFKLPIGWMTETDRETNYRELTPSEEEAKQYGITAAKNDILAKNGKGTKVISEKILHEKKENGKVYMKVLFEVEESIAEELPLVHNPSPSQGE</sequence>
<evidence type="ECO:0000256" key="1">
    <source>
        <dbReference type="SAM" id="Phobius"/>
    </source>
</evidence>
<protein>
    <submittedName>
        <fullName evidence="2">Sporulation protein YqfD</fullName>
    </submittedName>
</protein>
<dbReference type="EMBL" id="CP118101">
    <property type="protein sequence ID" value="WDH81575.1"/>
    <property type="molecule type" value="Genomic_DNA"/>
</dbReference>
<dbReference type="PIRSF" id="PIRSF029895">
    <property type="entry name" value="SpoIV"/>
    <property type="match status" value="1"/>
</dbReference>
<keyword evidence="1" id="KW-0472">Membrane</keyword>
<dbReference type="Proteomes" id="UP001220962">
    <property type="component" value="Chromosome"/>
</dbReference>
<gene>
    <name evidence="2" type="primary">yqfD</name>
    <name evidence="2" type="ORF">PUW23_18920</name>
</gene>
<keyword evidence="1" id="KW-1133">Transmembrane helix</keyword>
<proteinExistence type="predicted"/>
<evidence type="ECO:0000313" key="3">
    <source>
        <dbReference type="Proteomes" id="UP001220962"/>
    </source>
</evidence>
<evidence type="ECO:0000313" key="2">
    <source>
        <dbReference type="EMBL" id="WDH81575.1"/>
    </source>
</evidence>
<feature type="transmembrane region" description="Helical" evidence="1">
    <location>
        <begin position="90"/>
        <end position="110"/>
    </location>
</feature>
<dbReference type="Pfam" id="PF06898">
    <property type="entry name" value="YqfD"/>
    <property type="match status" value="1"/>
</dbReference>
<keyword evidence="1" id="KW-0812">Transmembrane</keyword>
<dbReference type="AlphaFoldDB" id="A0AAX3MVF0"/>
<dbReference type="InterPro" id="IPR010690">
    <property type="entry name" value="YqfD"/>
</dbReference>
<organism evidence="2 3">
    <name type="scientific">Paenibacillus urinalis</name>
    <dbReference type="NCBI Taxonomy" id="521520"/>
    <lineage>
        <taxon>Bacteria</taxon>
        <taxon>Bacillati</taxon>
        <taxon>Bacillota</taxon>
        <taxon>Bacilli</taxon>
        <taxon>Bacillales</taxon>
        <taxon>Paenibacillaceae</taxon>
        <taxon>Paenibacillus</taxon>
    </lineage>
</organism>
<dbReference type="NCBIfam" id="TIGR02876">
    <property type="entry name" value="spore_yqfD"/>
    <property type="match status" value="1"/>
</dbReference>
<accession>A0AAX3MVF0</accession>
<name>A0AAX3MVF0_9BACL</name>
<reference evidence="2" key="1">
    <citation type="submission" date="2023-02" db="EMBL/GenBank/DDBJ databases">
        <title>Pathogen: clinical or host-associated sample.</title>
        <authorList>
            <person name="Hergert J."/>
            <person name="Casey R."/>
            <person name="Wagner J."/>
            <person name="Young E.L."/>
            <person name="Oakeson K.F."/>
        </authorList>
    </citation>
    <scope>NUCLEOTIDE SEQUENCE</scope>
    <source>
        <strain evidence="2">2022CK-00830</strain>
    </source>
</reference>
<dbReference type="RefSeq" id="WP_047910821.1">
    <property type="nucleotide sequence ID" value="NZ_CP118101.1"/>
</dbReference>